<evidence type="ECO:0000313" key="2">
    <source>
        <dbReference type="Proteomes" id="UP001157156"/>
    </source>
</evidence>
<dbReference type="Gene3D" id="2.160.20.80">
    <property type="entry name" value="E3 ubiquitin-protein ligase SopA"/>
    <property type="match status" value="1"/>
</dbReference>
<keyword evidence="2" id="KW-1185">Reference proteome</keyword>
<dbReference type="SUPFAM" id="SSF141571">
    <property type="entry name" value="Pentapeptide repeat-like"/>
    <property type="match status" value="1"/>
</dbReference>
<dbReference type="PANTHER" id="PTHR14136">
    <property type="entry name" value="BTB_POZ DOMAIN-CONTAINING PROTEIN KCTD9"/>
    <property type="match status" value="1"/>
</dbReference>
<reference evidence="2" key="1">
    <citation type="journal article" date="2019" name="Int. J. Syst. Evol. Microbiol.">
        <title>The Global Catalogue of Microorganisms (GCM) 10K type strain sequencing project: providing services to taxonomists for standard genome sequencing and annotation.</title>
        <authorList>
            <consortium name="The Broad Institute Genomics Platform"/>
            <consortium name="The Broad Institute Genome Sequencing Center for Infectious Disease"/>
            <person name="Wu L."/>
            <person name="Ma J."/>
        </authorList>
    </citation>
    <scope>NUCLEOTIDE SEQUENCE [LARGE SCALE GENOMIC DNA]</scope>
    <source>
        <strain evidence="2">NBRC 111146</strain>
    </source>
</reference>
<evidence type="ECO:0000313" key="1">
    <source>
        <dbReference type="EMBL" id="GLT13485.1"/>
    </source>
</evidence>
<dbReference type="Pfam" id="PF13599">
    <property type="entry name" value="Pentapeptide_4"/>
    <property type="match status" value="1"/>
</dbReference>
<dbReference type="InterPro" id="IPR001646">
    <property type="entry name" value="5peptide_repeat"/>
</dbReference>
<dbReference type="Pfam" id="PF00805">
    <property type="entry name" value="Pentapeptide"/>
    <property type="match status" value="1"/>
</dbReference>
<accession>A0ABQ6ELK4</accession>
<proteinExistence type="predicted"/>
<protein>
    <submittedName>
        <fullName evidence="1">Qnr family quinolone resistance pentapeptide repeat protein</fullName>
    </submittedName>
</protein>
<dbReference type="EMBL" id="BSPV01000003">
    <property type="protein sequence ID" value="GLT13485.1"/>
    <property type="molecule type" value="Genomic_DNA"/>
</dbReference>
<name>A0ABQ6ELK4_9VIBR</name>
<dbReference type="RefSeq" id="WP_089124525.1">
    <property type="nucleotide sequence ID" value="NZ_BSPV01000003.1"/>
</dbReference>
<dbReference type="InterPro" id="IPR051082">
    <property type="entry name" value="Pentapeptide-BTB/POZ_domain"/>
</dbReference>
<sequence length="219" mass="25058">MTESANQVYHQHDFSSQDLSYEVFKKCHFYQCNFSHSDLSDAQFIDCVFIESGDVIGCNFAYAKLNDASFKHCNLSMSNFDGASAFGVEMRHCMLKGASFVRTLFANHITHNTYFCSAYITQCDLSYSNLENQRLEKCDLFENRWRGANLQSVSFEGSDLSRGEFSSEQWSQANWKSCNLAHVELEGLDIRTVNLKGVMICQWQQEMLLEHLGVITIPD</sequence>
<organism evidence="1 2">
    <name type="scientific">Vibrio algivorus</name>
    <dbReference type="NCBI Taxonomy" id="1667024"/>
    <lineage>
        <taxon>Bacteria</taxon>
        <taxon>Pseudomonadati</taxon>
        <taxon>Pseudomonadota</taxon>
        <taxon>Gammaproteobacteria</taxon>
        <taxon>Vibrionales</taxon>
        <taxon>Vibrionaceae</taxon>
        <taxon>Vibrio</taxon>
    </lineage>
</organism>
<gene>
    <name evidence="1" type="ORF">GCM10007931_04590</name>
</gene>
<dbReference type="NCBIfam" id="NF033086">
    <property type="entry name" value="penta_rpt_Qnr"/>
    <property type="match status" value="1"/>
</dbReference>
<dbReference type="Proteomes" id="UP001157156">
    <property type="component" value="Unassembled WGS sequence"/>
</dbReference>
<comment type="caution">
    <text evidence="1">The sequence shown here is derived from an EMBL/GenBank/DDBJ whole genome shotgun (WGS) entry which is preliminary data.</text>
</comment>
<dbReference type="PANTHER" id="PTHR14136:SF17">
    <property type="entry name" value="BTB_POZ DOMAIN-CONTAINING PROTEIN KCTD9"/>
    <property type="match status" value="1"/>
</dbReference>